<dbReference type="PANTHER" id="PTHR33165">
    <property type="entry name" value="F-BOX DOMAIN CONTAINING PROTEIN-LIKE-RELATED"/>
    <property type="match status" value="1"/>
</dbReference>
<keyword evidence="3" id="KW-1185">Reference proteome</keyword>
<dbReference type="Proteomes" id="UP000032180">
    <property type="component" value="Chromosome 7"/>
</dbReference>
<organism evidence="2 3">
    <name type="scientific">Leersia perrieri</name>
    <dbReference type="NCBI Taxonomy" id="77586"/>
    <lineage>
        <taxon>Eukaryota</taxon>
        <taxon>Viridiplantae</taxon>
        <taxon>Streptophyta</taxon>
        <taxon>Embryophyta</taxon>
        <taxon>Tracheophyta</taxon>
        <taxon>Spermatophyta</taxon>
        <taxon>Magnoliopsida</taxon>
        <taxon>Liliopsida</taxon>
        <taxon>Poales</taxon>
        <taxon>Poaceae</taxon>
        <taxon>BOP clade</taxon>
        <taxon>Oryzoideae</taxon>
        <taxon>Oryzeae</taxon>
        <taxon>Oryzinae</taxon>
        <taxon>Leersia</taxon>
    </lineage>
</organism>
<dbReference type="Gramene" id="LPERR07G16830.1">
    <property type="protein sequence ID" value="LPERR07G16830.1"/>
    <property type="gene ID" value="LPERR07G16830"/>
</dbReference>
<reference evidence="2" key="3">
    <citation type="submission" date="2015-04" db="UniProtKB">
        <authorList>
            <consortium name="EnsemblPlants"/>
        </authorList>
    </citation>
    <scope>IDENTIFICATION</scope>
</reference>
<dbReference type="STRING" id="77586.A0A0D9X0L8"/>
<reference evidence="3" key="2">
    <citation type="submission" date="2013-12" db="EMBL/GenBank/DDBJ databases">
        <authorList>
            <person name="Yu Y."/>
            <person name="Lee S."/>
            <person name="de Baynast K."/>
            <person name="Wissotski M."/>
            <person name="Liu L."/>
            <person name="Talag J."/>
            <person name="Goicoechea J."/>
            <person name="Angelova A."/>
            <person name="Jetty R."/>
            <person name="Kudrna D."/>
            <person name="Golser W."/>
            <person name="Rivera L."/>
            <person name="Zhang J."/>
            <person name="Wing R."/>
        </authorList>
    </citation>
    <scope>NUCLEOTIDE SEQUENCE</scope>
</reference>
<protein>
    <recommendedName>
        <fullName evidence="1">KIB1-4 beta-propeller domain-containing protein</fullName>
    </recommendedName>
</protein>
<evidence type="ECO:0000259" key="1">
    <source>
        <dbReference type="Pfam" id="PF03478"/>
    </source>
</evidence>
<dbReference type="EnsemblPlants" id="LPERR07G16830.1">
    <property type="protein sequence ID" value="LPERR07G16830.1"/>
    <property type="gene ID" value="LPERR07G16830"/>
</dbReference>
<proteinExistence type="predicted"/>
<accession>A0A0D9X0L8</accession>
<dbReference type="AlphaFoldDB" id="A0A0D9X0L8"/>
<evidence type="ECO:0000313" key="3">
    <source>
        <dbReference type="Proteomes" id="UP000032180"/>
    </source>
</evidence>
<feature type="domain" description="KIB1-4 beta-propeller" evidence="1">
    <location>
        <begin position="42"/>
        <end position="133"/>
    </location>
</feature>
<reference evidence="2 3" key="1">
    <citation type="submission" date="2012-08" db="EMBL/GenBank/DDBJ databases">
        <title>Oryza genome evolution.</title>
        <authorList>
            <person name="Wing R.A."/>
        </authorList>
    </citation>
    <scope>NUCLEOTIDE SEQUENCE</scope>
</reference>
<evidence type="ECO:0000313" key="2">
    <source>
        <dbReference type="EnsemblPlants" id="LPERR07G16830.1"/>
    </source>
</evidence>
<dbReference type="HOGENOM" id="CLU_1572912_0_0_1"/>
<dbReference type="InterPro" id="IPR005174">
    <property type="entry name" value="KIB1-4_b-propeller"/>
</dbReference>
<name>A0A0D9X0L8_9ORYZ</name>
<dbReference type="PANTHER" id="PTHR33165:SF57">
    <property type="entry name" value="OS10G0568000 PROTEIN"/>
    <property type="match status" value="1"/>
</dbReference>
<sequence>MINPPSAARRHHFVNVNTGESIHMDLHPELDDHDILKRTIEGLILLSHKEAPHGVCLLNPLTRQLTDLPPLATVLTPEERNNWKGGGGVRGGDLQVRGVALADESTVVVYLIALRTLAVAKIGDDSWTKIALAHKLRLYFTTLPVAHHVFHASARLVMPLCICHVRLRRA</sequence>
<dbReference type="Pfam" id="PF03478">
    <property type="entry name" value="Beta-prop_KIB1-4"/>
    <property type="match status" value="1"/>
</dbReference>